<dbReference type="Proteomes" id="UP000248134">
    <property type="component" value="Unassembled WGS sequence"/>
</dbReference>
<dbReference type="InterPro" id="IPR002716">
    <property type="entry name" value="PIN_dom"/>
</dbReference>
<organism evidence="9 10">
    <name type="scientific">Rhodopseudomonas palustris</name>
    <dbReference type="NCBI Taxonomy" id="1076"/>
    <lineage>
        <taxon>Bacteria</taxon>
        <taxon>Pseudomonadati</taxon>
        <taxon>Pseudomonadota</taxon>
        <taxon>Alphaproteobacteria</taxon>
        <taxon>Hyphomicrobiales</taxon>
        <taxon>Nitrobacteraceae</taxon>
        <taxon>Rhodopseudomonas</taxon>
    </lineage>
</organism>
<gene>
    <name evidence="9" type="ORF">DNX69_25445</name>
</gene>
<sequence length="133" mass="14697">MTLVDTNVLIDILTMDRTWRPWSAAALRQQSLHGALLINEIIYAELSSRYSTQKALDAVVHTLGLDLEWLPKTALYIAGRTFSDYRRAGGTRTSVLADFFIGAHAAAAGLPILTRDTGRYRSYFPGVALITPD</sequence>
<feature type="domain" description="PIN" evidence="8">
    <location>
        <begin position="3"/>
        <end position="118"/>
    </location>
</feature>
<evidence type="ECO:0000256" key="4">
    <source>
        <dbReference type="ARBA" id="ARBA00022723"/>
    </source>
</evidence>
<keyword evidence="9" id="KW-0238">DNA-binding</keyword>
<reference evidence="9 10" key="1">
    <citation type="submission" date="2018-06" db="EMBL/GenBank/DDBJ databases">
        <title>Draft Whole-Genome Sequence of the purple photosynthetic bacterium Rhodospeudomonas palustris XCP.</title>
        <authorList>
            <person name="Rayyan A."/>
            <person name="Meyer T.E."/>
            <person name="Kyndt J.A."/>
        </authorList>
    </citation>
    <scope>NUCLEOTIDE SEQUENCE [LARGE SCALE GENOMIC DNA]</scope>
    <source>
        <strain evidence="9 10">XCP</strain>
    </source>
</reference>
<dbReference type="InterPro" id="IPR029060">
    <property type="entry name" value="PIN-like_dom_sf"/>
</dbReference>
<evidence type="ECO:0000256" key="5">
    <source>
        <dbReference type="ARBA" id="ARBA00022801"/>
    </source>
</evidence>
<name>A0A323UA11_RHOPL</name>
<evidence type="ECO:0000313" key="9">
    <source>
        <dbReference type="EMBL" id="PZA09039.1"/>
    </source>
</evidence>
<evidence type="ECO:0000256" key="2">
    <source>
        <dbReference type="ARBA" id="ARBA00022649"/>
    </source>
</evidence>
<dbReference type="RefSeq" id="WP_110788805.1">
    <property type="nucleotide sequence ID" value="NZ_QKQS01000042.1"/>
</dbReference>
<dbReference type="EMBL" id="QKQS01000042">
    <property type="protein sequence ID" value="PZA09039.1"/>
    <property type="molecule type" value="Genomic_DNA"/>
</dbReference>
<keyword evidence="2" id="KW-1277">Toxin-antitoxin system</keyword>
<comment type="caution">
    <text evidence="9">The sequence shown here is derived from an EMBL/GenBank/DDBJ whole genome shotgun (WGS) entry which is preliminary data.</text>
</comment>
<comment type="similarity">
    <text evidence="7">Belongs to the PINc/VapC protein family.</text>
</comment>
<dbReference type="PANTHER" id="PTHR33653">
    <property type="entry name" value="RIBONUCLEASE VAPC2"/>
    <property type="match status" value="1"/>
</dbReference>
<keyword evidence="3" id="KW-0540">Nuclease</keyword>
<dbReference type="AlphaFoldDB" id="A0A323UA11"/>
<dbReference type="SUPFAM" id="SSF88723">
    <property type="entry name" value="PIN domain-like"/>
    <property type="match status" value="1"/>
</dbReference>
<comment type="cofactor">
    <cofactor evidence="1">
        <name>Mg(2+)</name>
        <dbReference type="ChEBI" id="CHEBI:18420"/>
    </cofactor>
</comment>
<evidence type="ECO:0000256" key="6">
    <source>
        <dbReference type="ARBA" id="ARBA00022842"/>
    </source>
</evidence>
<protein>
    <submittedName>
        <fullName evidence="9">DNA-binding protein</fullName>
    </submittedName>
</protein>
<evidence type="ECO:0000256" key="1">
    <source>
        <dbReference type="ARBA" id="ARBA00001946"/>
    </source>
</evidence>
<accession>A0A323UA11</accession>
<keyword evidence="4" id="KW-0479">Metal-binding</keyword>
<dbReference type="PANTHER" id="PTHR33653:SF1">
    <property type="entry name" value="RIBONUCLEASE VAPC2"/>
    <property type="match status" value="1"/>
</dbReference>
<dbReference type="InterPro" id="IPR050556">
    <property type="entry name" value="Type_II_TA_system_RNase"/>
</dbReference>
<dbReference type="GO" id="GO:0003677">
    <property type="term" value="F:DNA binding"/>
    <property type="evidence" value="ECO:0007669"/>
    <property type="project" value="UniProtKB-KW"/>
</dbReference>
<dbReference type="GO" id="GO:0046872">
    <property type="term" value="F:metal ion binding"/>
    <property type="evidence" value="ECO:0007669"/>
    <property type="project" value="UniProtKB-KW"/>
</dbReference>
<evidence type="ECO:0000256" key="7">
    <source>
        <dbReference type="ARBA" id="ARBA00038093"/>
    </source>
</evidence>
<dbReference type="GO" id="GO:0016787">
    <property type="term" value="F:hydrolase activity"/>
    <property type="evidence" value="ECO:0007669"/>
    <property type="project" value="UniProtKB-KW"/>
</dbReference>
<evidence type="ECO:0000313" key="10">
    <source>
        <dbReference type="Proteomes" id="UP000248134"/>
    </source>
</evidence>
<keyword evidence="5" id="KW-0378">Hydrolase</keyword>
<dbReference type="GO" id="GO:0004518">
    <property type="term" value="F:nuclease activity"/>
    <property type="evidence" value="ECO:0007669"/>
    <property type="project" value="UniProtKB-KW"/>
</dbReference>
<evidence type="ECO:0000259" key="8">
    <source>
        <dbReference type="Pfam" id="PF01850"/>
    </source>
</evidence>
<evidence type="ECO:0000256" key="3">
    <source>
        <dbReference type="ARBA" id="ARBA00022722"/>
    </source>
</evidence>
<dbReference type="Pfam" id="PF01850">
    <property type="entry name" value="PIN"/>
    <property type="match status" value="1"/>
</dbReference>
<dbReference type="Gene3D" id="3.40.50.1010">
    <property type="entry name" value="5'-nuclease"/>
    <property type="match status" value="1"/>
</dbReference>
<dbReference type="OrthoDB" id="9800524at2"/>
<keyword evidence="6" id="KW-0460">Magnesium</keyword>
<proteinExistence type="inferred from homology"/>